<dbReference type="EC" id="2.7.4.1" evidence="6 7"/>
<evidence type="ECO:0000256" key="3">
    <source>
        <dbReference type="ARBA" id="ARBA00022741"/>
    </source>
</evidence>
<name>A0ABT3RMB9_9BACT</name>
<evidence type="ECO:0000313" key="13">
    <source>
        <dbReference type="Proteomes" id="UP001209885"/>
    </source>
</evidence>
<dbReference type="SUPFAM" id="SSF143724">
    <property type="entry name" value="PHP14-like"/>
    <property type="match status" value="1"/>
</dbReference>
<evidence type="ECO:0000256" key="7">
    <source>
        <dbReference type="RuleBase" id="RU003800"/>
    </source>
</evidence>
<keyword evidence="6" id="KW-0479">Metal-binding</keyword>
<comment type="cofactor">
    <cofactor evidence="6">
        <name>Mg(2+)</name>
        <dbReference type="ChEBI" id="CHEBI:18420"/>
    </cofactor>
</comment>
<keyword evidence="1 6" id="KW-0597">Phosphoprotein</keyword>
<comment type="caution">
    <text evidence="12">The sequence shown here is derived from an EMBL/GenBank/DDBJ whole genome shotgun (WGS) entry which is preliminary data.</text>
</comment>
<evidence type="ECO:0000259" key="9">
    <source>
        <dbReference type="Pfam" id="PF13089"/>
    </source>
</evidence>
<dbReference type="SUPFAM" id="SSF56024">
    <property type="entry name" value="Phospholipase D/nuclease"/>
    <property type="match status" value="2"/>
</dbReference>
<dbReference type="InterPro" id="IPR025198">
    <property type="entry name" value="PPK_N_dom"/>
</dbReference>
<dbReference type="InterPro" id="IPR024953">
    <property type="entry name" value="PP_kinase_middle"/>
</dbReference>
<feature type="active site" description="Phosphohistidine intermediate" evidence="6">
    <location>
        <position position="456"/>
    </location>
</feature>
<feature type="domain" description="Polyphosphate kinase C-terminal" evidence="10">
    <location>
        <begin position="524"/>
        <end position="691"/>
    </location>
</feature>
<dbReference type="Pfam" id="PF13090">
    <property type="entry name" value="PP_kinase_C"/>
    <property type="match status" value="1"/>
</dbReference>
<evidence type="ECO:0000259" key="11">
    <source>
        <dbReference type="Pfam" id="PF17941"/>
    </source>
</evidence>
<dbReference type="HAMAP" id="MF_00347">
    <property type="entry name" value="Polyphosphate_kinase"/>
    <property type="match status" value="1"/>
</dbReference>
<evidence type="ECO:0000256" key="4">
    <source>
        <dbReference type="ARBA" id="ARBA00022777"/>
    </source>
</evidence>
<gene>
    <name evidence="12" type="primary">ppk1</name>
    <name evidence="6" type="synonym">ppk</name>
    <name evidence="12" type="ORF">OO013_00560</name>
</gene>
<reference evidence="12 13" key="1">
    <citation type="submission" date="2022-11" db="EMBL/GenBank/DDBJ databases">
        <title>The characterization of three novel Bacteroidetes species and genomic analysis of their roles in tidal elemental geochemical cycles.</title>
        <authorList>
            <person name="Ma K."/>
        </authorList>
    </citation>
    <scope>NUCLEOTIDE SEQUENCE [LARGE SCALE GENOMIC DNA]</scope>
    <source>
        <strain evidence="12 13">M17</strain>
    </source>
</reference>
<dbReference type="RefSeq" id="WP_266054567.1">
    <property type="nucleotide sequence ID" value="NZ_JAPFQN010000001.1"/>
</dbReference>
<dbReference type="PIRSF" id="PIRSF015589">
    <property type="entry name" value="PP_kinase"/>
    <property type="match status" value="1"/>
</dbReference>
<feature type="binding site" evidence="6">
    <location>
        <position position="489"/>
    </location>
    <ligand>
        <name>ATP</name>
        <dbReference type="ChEBI" id="CHEBI:30616"/>
    </ligand>
</feature>
<evidence type="ECO:0000256" key="5">
    <source>
        <dbReference type="ARBA" id="ARBA00022840"/>
    </source>
</evidence>
<keyword evidence="13" id="KW-1185">Reference proteome</keyword>
<dbReference type="EMBL" id="JAPFQN010000001">
    <property type="protein sequence ID" value="MCX2742330.1"/>
    <property type="molecule type" value="Genomic_DNA"/>
</dbReference>
<dbReference type="InterPro" id="IPR036830">
    <property type="entry name" value="PP_kinase_middle_dom_sf"/>
</dbReference>
<dbReference type="Proteomes" id="UP001209885">
    <property type="component" value="Unassembled WGS sequence"/>
</dbReference>
<feature type="binding site" evidence="6">
    <location>
        <position position="426"/>
    </location>
    <ligand>
        <name>Mg(2+)</name>
        <dbReference type="ChEBI" id="CHEBI:18420"/>
    </ligand>
</feature>
<dbReference type="SUPFAM" id="SSF140356">
    <property type="entry name" value="PPK N-terminal domain-like"/>
    <property type="match status" value="1"/>
</dbReference>
<keyword evidence="2 6" id="KW-0808">Transferase</keyword>
<evidence type="ECO:0000259" key="10">
    <source>
        <dbReference type="Pfam" id="PF13090"/>
    </source>
</evidence>
<feature type="binding site" evidence="6">
    <location>
        <position position="613"/>
    </location>
    <ligand>
        <name>ATP</name>
        <dbReference type="ChEBI" id="CHEBI:30616"/>
    </ligand>
</feature>
<dbReference type="GO" id="GO:0008976">
    <property type="term" value="F:polyphosphate kinase activity"/>
    <property type="evidence" value="ECO:0007669"/>
    <property type="project" value="UniProtKB-EC"/>
</dbReference>
<evidence type="ECO:0000256" key="6">
    <source>
        <dbReference type="HAMAP-Rule" id="MF_00347"/>
    </source>
</evidence>
<dbReference type="InterPro" id="IPR025200">
    <property type="entry name" value="PPK_C_dom2"/>
</dbReference>
<dbReference type="Pfam" id="PF02503">
    <property type="entry name" value="PP_kinase"/>
    <property type="match status" value="1"/>
</dbReference>
<evidence type="ECO:0000256" key="2">
    <source>
        <dbReference type="ARBA" id="ARBA00022679"/>
    </source>
</evidence>
<evidence type="ECO:0000313" key="12">
    <source>
        <dbReference type="EMBL" id="MCX2742330.1"/>
    </source>
</evidence>
<evidence type="ECO:0000256" key="1">
    <source>
        <dbReference type="ARBA" id="ARBA00022553"/>
    </source>
</evidence>
<feature type="binding site" evidence="6">
    <location>
        <position position="585"/>
    </location>
    <ligand>
        <name>ATP</name>
        <dbReference type="ChEBI" id="CHEBI:30616"/>
    </ligand>
</feature>
<dbReference type="CDD" id="cd09168">
    <property type="entry name" value="PLDc_PaPPK1_C2_like"/>
    <property type="match status" value="1"/>
</dbReference>
<feature type="domain" description="Polyphosphate kinase middle" evidence="8">
    <location>
        <begin position="133"/>
        <end position="323"/>
    </location>
</feature>
<keyword evidence="4 6" id="KW-0418">Kinase</keyword>
<protein>
    <recommendedName>
        <fullName evidence="6 7">Polyphosphate kinase</fullName>
        <ecNumber evidence="6 7">2.7.4.1</ecNumber>
    </recommendedName>
    <alternativeName>
        <fullName evidence="6">ATP-polyphosphate phosphotransferase</fullName>
    </alternativeName>
    <alternativeName>
        <fullName evidence="6">Polyphosphoric acid kinase</fullName>
    </alternativeName>
</protein>
<dbReference type="NCBIfam" id="NF003917">
    <property type="entry name" value="PRK05443.1-1"/>
    <property type="match status" value="1"/>
</dbReference>
<feature type="domain" description="Polyphosphate kinase N-terminal" evidence="9">
    <location>
        <begin position="18"/>
        <end position="123"/>
    </location>
</feature>
<dbReference type="NCBIfam" id="TIGR03705">
    <property type="entry name" value="poly_P_kin"/>
    <property type="match status" value="1"/>
</dbReference>
<dbReference type="Gene3D" id="3.30.870.10">
    <property type="entry name" value="Endonuclease Chain A"/>
    <property type="match status" value="2"/>
</dbReference>
<sequence>MATIHSKKIEELIQESKYISRDLSWLQFNYRVLDQARKDDRTLIDRLKFLAITSSNLDEFFMIRIGSLYNYIDFGKERIDYSGLSEYPFRDKLFDESHKFFNLQMKTYTKELAPNFKDYGIKVLKFNGLHKKEKEKVTDYFKETVFPMLTPMTYDGMHSFPILMNKVLIFGVVTQSSGNGIQMSKKNTSRSKISFIQIPNNLPRFFEIRREREIVFIPIEEIVREHISWLFRNVEIISADLFRLTRNGDFTLEESDDIETNFLDELKSKLKTRQTGRVVRIEVEAKYNKNLLRFLKKRWNLEDFNIFKAPAGGLIDFTSFWQIIKHNEFKHLLPKSPPPRDPINYHARENEDLMEVLKEKDVLLHHPYNSISPLIELLERSAEDPQVLSIKMTIYRLAKDSRIVEALLKAAENGKNVAVLFEVKARFDEENNIRQANRLRKAGCYVIYGLSAVKTHTKLLNIVRQEGKKVTSYVHLASGNYNEDTATLYTDIGILTTKNEYAHDVSEFFNVITGHSVPGGYETLLTAPRDMREQLISLIRNEAENAKKGGESGIVIKINSLQDDVIIDELYEASKAGVPIRLIVRGICCLKPGVKGLSDNIKVISIVGNYLEHSRIYYFHNSGDPKLYGGSADVMVRSLDRRLESLFLIKDDVIKNYLINVLYYNLIDNVNSYKMNSDGTYIMKQPSDKEEIISVHEAFYNLTEEKLEEVDLLSI</sequence>
<proteinExistence type="inferred from homology"/>
<dbReference type="InterPro" id="IPR036832">
    <property type="entry name" value="PPK_N_dom_sf"/>
</dbReference>
<dbReference type="PANTHER" id="PTHR30218:SF0">
    <property type="entry name" value="POLYPHOSPHATE KINASE"/>
    <property type="match status" value="1"/>
</dbReference>
<comment type="function">
    <text evidence="6 7">Catalyzes the reversible transfer of the terminal phosphate of ATP to form a long-chain polyphosphate (polyP).</text>
</comment>
<comment type="similarity">
    <text evidence="6 7">Belongs to the polyphosphate kinase 1 (PPK1) family.</text>
</comment>
<dbReference type="Pfam" id="PF17941">
    <property type="entry name" value="PP_kinase_C_1"/>
    <property type="match status" value="1"/>
</dbReference>
<organism evidence="12 13">
    <name type="scientific">Mangrovivirga halotolerans</name>
    <dbReference type="NCBI Taxonomy" id="2993936"/>
    <lineage>
        <taxon>Bacteria</taxon>
        <taxon>Pseudomonadati</taxon>
        <taxon>Bacteroidota</taxon>
        <taxon>Cytophagia</taxon>
        <taxon>Cytophagales</taxon>
        <taxon>Mangrovivirgaceae</taxon>
        <taxon>Mangrovivirga</taxon>
    </lineage>
</organism>
<dbReference type="InterPro" id="IPR041108">
    <property type="entry name" value="PP_kinase_C_1"/>
</dbReference>
<dbReference type="InterPro" id="IPR003414">
    <property type="entry name" value="PP_kinase"/>
</dbReference>
<dbReference type="NCBIfam" id="NF003921">
    <property type="entry name" value="PRK05443.2-2"/>
    <property type="match status" value="1"/>
</dbReference>
<dbReference type="PANTHER" id="PTHR30218">
    <property type="entry name" value="POLYPHOSPHATE KINASE"/>
    <property type="match status" value="1"/>
</dbReference>
<dbReference type="Gene3D" id="1.20.58.310">
    <property type="entry name" value="Polyphosphate kinase N-terminal domain"/>
    <property type="match status" value="1"/>
</dbReference>
<dbReference type="Pfam" id="PF13089">
    <property type="entry name" value="PP_kinase_N"/>
    <property type="match status" value="1"/>
</dbReference>
<comment type="PTM">
    <text evidence="6 7">An intermediate of this reaction is the autophosphorylated ppk in which a phosphate is covalently linked to a histidine residue through a N-P bond.</text>
</comment>
<keyword evidence="5 6" id="KW-0067">ATP-binding</keyword>
<comment type="catalytic activity">
    <reaction evidence="6 7">
        <text>[phosphate](n) + ATP = [phosphate](n+1) + ADP</text>
        <dbReference type="Rhea" id="RHEA:19573"/>
        <dbReference type="Rhea" id="RHEA-COMP:9859"/>
        <dbReference type="Rhea" id="RHEA-COMP:14280"/>
        <dbReference type="ChEBI" id="CHEBI:16838"/>
        <dbReference type="ChEBI" id="CHEBI:30616"/>
        <dbReference type="ChEBI" id="CHEBI:456216"/>
        <dbReference type="EC" id="2.7.4.1"/>
    </reaction>
</comment>
<accession>A0ABT3RMB9</accession>
<keyword evidence="6" id="KW-0460">Magnesium</keyword>
<keyword evidence="3 6" id="KW-0547">Nucleotide-binding</keyword>
<dbReference type="Gene3D" id="3.30.1840.10">
    <property type="entry name" value="Polyphosphate kinase middle domain"/>
    <property type="match status" value="1"/>
</dbReference>
<feature type="binding site" evidence="6">
    <location>
        <position position="396"/>
    </location>
    <ligand>
        <name>Mg(2+)</name>
        <dbReference type="ChEBI" id="CHEBI:18420"/>
    </ligand>
</feature>
<evidence type="ECO:0000259" key="8">
    <source>
        <dbReference type="Pfam" id="PF02503"/>
    </source>
</evidence>
<feature type="domain" description="Polyphosphate kinase C-terminal" evidence="11">
    <location>
        <begin position="353"/>
        <end position="516"/>
    </location>
</feature>
<feature type="binding site" evidence="6">
    <location>
        <position position="56"/>
    </location>
    <ligand>
        <name>ATP</name>
        <dbReference type="ChEBI" id="CHEBI:30616"/>
    </ligand>
</feature>